<name>A0A323V173_9RHOO</name>
<proteinExistence type="predicted"/>
<sequence length="242" mass="26013">MSAFFRRAALLLGLPVGVSFALHSTASVAAPPDTLLEAQLSAAAPALSPRVLKLALSALQCATSSGVPASDRLAVIDYSLSSNVPRMWVFDLRSRQVLHEELVAHGRNTGDELATAFSNRVGSNQTSLGLFRTGETYTGRNGYSLRMEGLEPGINDKAYERAIVIHGAPYVGPDFIAENGRLGRSQGCPAVSDGVARRLIDDLKEGQFVFSYYPSRDWLNASRYLHCNESAVAAVRALDDEG</sequence>
<dbReference type="PANTHER" id="PTHR38477:SF1">
    <property type="entry name" value="MUREIN L,D-TRANSPEPTIDASE CATALYTIC DOMAIN FAMILY PROTEIN"/>
    <property type="match status" value="1"/>
</dbReference>
<dbReference type="PANTHER" id="PTHR38477">
    <property type="entry name" value="HYPOTHETICAL EXPORTED PROTEIN"/>
    <property type="match status" value="1"/>
</dbReference>
<dbReference type="InterPro" id="IPR032676">
    <property type="entry name" value="YkuD_2"/>
</dbReference>
<protein>
    <recommendedName>
        <fullName evidence="4">Murein L,D-transpeptidase catalytic domain family protein</fullName>
    </recommendedName>
</protein>
<keyword evidence="1" id="KW-0732">Signal</keyword>
<evidence type="ECO:0000256" key="1">
    <source>
        <dbReference type="SAM" id="SignalP"/>
    </source>
</evidence>
<dbReference type="Proteomes" id="UP000248259">
    <property type="component" value="Unassembled WGS sequence"/>
</dbReference>
<evidence type="ECO:0000313" key="3">
    <source>
        <dbReference type="Proteomes" id="UP000248259"/>
    </source>
</evidence>
<comment type="caution">
    <text evidence="2">The sequence shown here is derived from an EMBL/GenBank/DDBJ whole genome shotgun (WGS) entry which is preliminary data.</text>
</comment>
<evidence type="ECO:0000313" key="2">
    <source>
        <dbReference type="EMBL" id="PZA17216.1"/>
    </source>
</evidence>
<dbReference type="Pfam" id="PF13645">
    <property type="entry name" value="YkuD_2"/>
    <property type="match status" value="1"/>
</dbReference>
<evidence type="ECO:0008006" key="4">
    <source>
        <dbReference type="Google" id="ProtNLM"/>
    </source>
</evidence>
<gene>
    <name evidence="2" type="ORF">DNK49_08280</name>
</gene>
<keyword evidence="3" id="KW-1185">Reference proteome</keyword>
<feature type="chain" id="PRO_5016329757" description="Murein L,D-transpeptidase catalytic domain family protein" evidence="1">
    <location>
        <begin position="30"/>
        <end position="242"/>
    </location>
</feature>
<dbReference type="EMBL" id="QKOE01000004">
    <property type="protein sequence ID" value="PZA17216.1"/>
    <property type="molecule type" value="Genomic_DNA"/>
</dbReference>
<accession>A0A323V173</accession>
<feature type="signal peptide" evidence="1">
    <location>
        <begin position="1"/>
        <end position="29"/>
    </location>
</feature>
<organism evidence="2 3">
    <name type="scientific">Parazoarcus communis SWub3 = DSM 12120</name>
    <dbReference type="NCBI Taxonomy" id="1121029"/>
    <lineage>
        <taxon>Bacteria</taxon>
        <taxon>Pseudomonadati</taxon>
        <taxon>Pseudomonadota</taxon>
        <taxon>Betaproteobacteria</taxon>
        <taxon>Rhodocyclales</taxon>
        <taxon>Zoogloeaceae</taxon>
        <taxon>Parazoarcus</taxon>
    </lineage>
</organism>
<dbReference type="OrthoDB" id="9815195at2"/>
<dbReference type="RefSeq" id="WP_110523860.1">
    <property type="nucleotide sequence ID" value="NZ_QKOE01000004.1"/>
</dbReference>
<dbReference type="AlphaFoldDB" id="A0A323V173"/>
<reference evidence="2 3" key="1">
    <citation type="submission" date="2018-06" db="EMBL/GenBank/DDBJ databases">
        <title>Azoarcus communis strain SWub3 genome.</title>
        <authorList>
            <person name="Zorraquino Salvo V."/>
            <person name="Toubiana D."/>
            <person name="Blumwald E."/>
        </authorList>
    </citation>
    <scope>NUCLEOTIDE SEQUENCE [LARGE SCALE GENOMIC DNA]</scope>
    <source>
        <strain evidence="2 3">SWub3</strain>
    </source>
</reference>